<keyword evidence="2" id="KW-0614">Plasmid</keyword>
<name>A0ABY6GG05_9BURK</name>
<dbReference type="EMBL" id="CP106882">
    <property type="protein sequence ID" value="UYG53447.1"/>
    <property type="molecule type" value="Genomic_DNA"/>
</dbReference>
<accession>A0ABY6GG05</accession>
<dbReference type="Pfam" id="PF06722">
    <property type="entry name" value="EryCIII-like_C"/>
    <property type="match status" value="1"/>
</dbReference>
<dbReference type="InterPro" id="IPR010610">
    <property type="entry name" value="EryCIII-like_C"/>
</dbReference>
<evidence type="ECO:0000313" key="2">
    <source>
        <dbReference type="EMBL" id="UYG53447.1"/>
    </source>
</evidence>
<keyword evidence="3" id="KW-1185">Reference proteome</keyword>
<dbReference type="RefSeq" id="WP_231043688.1">
    <property type="nucleotide sequence ID" value="NZ_CP106882.1"/>
</dbReference>
<dbReference type="PANTHER" id="PTHR48050">
    <property type="entry name" value="STEROL 3-BETA-GLUCOSYLTRANSFERASE"/>
    <property type="match status" value="1"/>
</dbReference>
<dbReference type="Gene3D" id="3.40.50.2000">
    <property type="entry name" value="Glycogen Phosphorylase B"/>
    <property type="match status" value="2"/>
</dbReference>
<sequence>MHLAFIAPPFTSHVRALEALAAVLLDRGHRVSWIHQADVGALLRERRIGFHAVGAASHPAGSLPAIVARAANPGGPWGLRRVIGDVAAGTDMLCREAPAWLERLGVDAIVADQMEAAGGLIAEGLGLPFVSVACALPVNRDPRVPLPVMPWGYAADTRGEQLNEGSARVYDWMMGRHEAVIRHHAARFGLQGRRTLADCLSPLAQISQTTPGFDFPRSAPQPHFHHVGPLRGPQTAEPALDLLLDRSRPFVFASLGTLQGGRYALFERIARACRAEDLQLLIAHCDRLDEQQAAALVCAGATAVTGFAPQRAALARADVVVTHAGLNTALDALEAGTPQLALPIAFDQPGVAARIAHAGTGIKLLPPLAGVGALRRALRRLLDEPRFADRSRELGREIAASGGAERAADLTEAALQLRPSVRAASAVDHEAAGARQALHV</sequence>
<dbReference type="InterPro" id="IPR050426">
    <property type="entry name" value="Glycosyltransferase_28"/>
</dbReference>
<dbReference type="CDD" id="cd03784">
    <property type="entry name" value="GT1_Gtf-like"/>
    <property type="match status" value="1"/>
</dbReference>
<evidence type="ECO:0000259" key="1">
    <source>
        <dbReference type="Pfam" id="PF06722"/>
    </source>
</evidence>
<dbReference type="SUPFAM" id="SSF53756">
    <property type="entry name" value="UDP-Glycosyltransferase/glycogen phosphorylase"/>
    <property type="match status" value="1"/>
</dbReference>
<gene>
    <name evidence="2" type="ORF">M9799_18920</name>
</gene>
<dbReference type="PANTHER" id="PTHR48050:SF13">
    <property type="entry name" value="STEROL 3-BETA-GLUCOSYLTRANSFERASE UGT80A2"/>
    <property type="match status" value="1"/>
</dbReference>
<organism evidence="2 3">
    <name type="scientific">Comamonas endophytica</name>
    <dbReference type="NCBI Taxonomy" id="2949090"/>
    <lineage>
        <taxon>Bacteria</taxon>
        <taxon>Pseudomonadati</taxon>
        <taxon>Pseudomonadota</taxon>
        <taxon>Betaproteobacteria</taxon>
        <taxon>Burkholderiales</taxon>
        <taxon>Comamonadaceae</taxon>
        <taxon>Comamonas</taxon>
    </lineage>
</organism>
<feature type="domain" description="Erythromycin biosynthesis protein CIII-like C-terminal" evidence="1">
    <location>
        <begin position="303"/>
        <end position="401"/>
    </location>
</feature>
<dbReference type="Proteomes" id="UP001162800">
    <property type="component" value="Plasmid unnamed1"/>
</dbReference>
<protein>
    <submittedName>
        <fullName evidence="2">Glycosyltransferase</fullName>
    </submittedName>
</protein>
<evidence type="ECO:0000313" key="3">
    <source>
        <dbReference type="Proteomes" id="UP001162800"/>
    </source>
</evidence>
<reference evidence="2" key="1">
    <citation type="submission" date="2022-09" db="EMBL/GenBank/DDBJ databases">
        <title>The complete genome of Acidovorax sp. 5MLIR.</title>
        <authorList>
            <person name="Liu L."/>
            <person name="Yue J."/>
            <person name="Yang F."/>
            <person name="Yuan J."/>
            <person name="Li L."/>
        </authorList>
    </citation>
    <scope>NUCLEOTIDE SEQUENCE</scope>
    <source>
        <strain evidence="2">5MLIR</strain>
        <plasmid evidence="2">unnamed1</plasmid>
    </source>
</reference>
<proteinExistence type="predicted"/>
<dbReference type="InterPro" id="IPR002213">
    <property type="entry name" value="UDP_glucos_trans"/>
</dbReference>
<geneLocation type="plasmid" evidence="2 3">
    <name>unnamed1</name>
</geneLocation>